<proteinExistence type="predicted"/>
<name>A0A2N0PG97_9GLOM</name>
<evidence type="ECO:0000313" key="1">
    <source>
        <dbReference type="EMBL" id="PKC05851.1"/>
    </source>
</evidence>
<dbReference type="VEuPathDB" id="FungiDB:RhiirA1_476236"/>
<dbReference type="GO" id="GO:0003676">
    <property type="term" value="F:nucleic acid binding"/>
    <property type="evidence" value="ECO:0007669"/>
    <property type="project" value="InterPro"/>
</dbReference>
<protein>
    <submittedName>
        <fullName evidence="1">Uncharacterized protein</fullName>
    </submittedName>
</protein>
<dbReference type="PANTHER" id="PTHR35871:SF1">
    <property type="entry name" value="CXC1-LIKE CYSTEINE CLUSTER ASSOCIATED WITH KDZ TRANSPOSASES DOMAIN-CONTAINING PROTEIN"/>
    <property type="match status" value="1"/>
</dbReference>
<organism evidence="1 2">
    <name type="scientific">Rhizophagus irregularis</name>
    <dbReference type="NCBI Taxonomy" id="588596"/>
    <lineage>
        <taxon>Eukaryota</taxon>
        <taxon>Fungi</taxon>
        <taxon>Fungi incertae sedis</taxon>
        <taxon>Mucoromycota</taxon>
        <taxon>Glomeromycotina</taxon>
        <taxon>Glomeromycetes</taxon>
        <taxon>Glomerales</taxon>
        <taxon>Glomeraceae</taxon>
        <taxon>Rhizophagus</taxon>
    </lineage>
</organism>
<dbReference type="EMBL" id="LLXJ01000828">
    <property type="protein sequence ID" value="PKC05851.1"/>
    <property type="molecule type" value="Genomic_DNA"/>
</dbReference>
<comment type="caution">
    <text evidence="1">The sequence shown here is derived from an EMBL/GenBank/DDBJ whole genome shotgun (WGS) entry which is preliminary data.</text>
</comment>
<reference evidence="1 2" key="1">
    <citation type="submission" date="2016-04" db="EMBL/GenBank/DDBJ databases">
        <title>Genome analyses suggest a sexual origin of heterokaryosis in a supposedly ancient asexual fungus.</title>
        <authorList>
            <person name="Ropars J."/>
            <person name="Sedzielewska K."/>
            <person name="Noel J."/>
            <person name="Charron P."/>
            <person name="Farinelli L."/>
            <person name="Marton T."/>
            <person name="Kruger M."/>
            <person name="Pelin A."/>
            <person name="Brachmann A."/>
            <person name="Corradi N."/>
        </authorList>
    </citation>
    <scope>NUCLEOTIDE SEQUENCE [LARGE SCALE GENOMIC DNA]</scope>
    <source>
        <strain evidence="1 2">A5</strain>
    </source>
</reference>
<evidence type="ECO:0000313" key="2">
    <source>
        <dbReference type="Proteomes" id="UP000232722"/>
    </source>
</evidence>
<gene>
    <name evidence="1" type="ORF">RhiirA5_420365</name>
</gene>
<dbReference type="Proteomes" id="UP000232722">
    <property type="component" value="Unassembled WGS sequence"/>
</dbReference>
<sequence length="336" mass="39011">MNHIWQVMKEKQWIKSCQIFKIVKKKHILVTYDECIFYSNDGKREVWAKTGELPLRKKGNGRSIMVSEFLTEACGRFKLNAQTIENYPNIPQEACIYLIPGKNQEGYWTMNHLLEQVKSKAIPIFEALFPTCIAVFAFDNSSNHAAFLPDALVASKMNHFPGGKQLVMRSTTWGDNNQQDMCFSNDYFDEKLREKPKGMKQILLERGKWKEGLRADCQLYFVAQKGALHEIILTAGHKCELNYIEMYWGATKKFTRENCDYSWAGLQKTVPLGLDSVNLTTIRKFARKTWCYMDIYCKGIGGKLAEYAVKKYKSHRRVPDNILEELNNQLYIFYAI</sequence>
<accession>A0A2N0PG97</accession>
<dbReference type="PANTHER" id="PTHR35871">
    <property type="entry name" value="EXPRESSED PROTEIN"/>
    <property type="match status" value="1"/>
</dbReference>
<reference evidence="1 2" key="2">
    <citation type="submission" date="2017-09" db="EMBL/GenBank/DDBJ databases">
        <title>Extensive intraspecific genome diversity in a model arbuscular mycorrhizal fungus.</title>
        <authorList>
            <person name="Chen E.C."/>
            <person name="Morin E."/>
            <person name="Beaudet D."/>
            <person name="Noel J."/>
            <person name="Ndikumana S."/>
            <person name="Charron P."/>
            <person name="St-Onge C."/>
            <person name="Giorgi J."/>
            <person name="Grigoriev I.V."/>
            <person name="Roux C."/>
            <person name="Martin F.M."/>
            <person name="Corradi N."/>
        </authorList>
    </citation>
    <scope>NUCLEOTIDE SEQUENCE [LARGE SCALE GENOMIC DNA]</scope>
    <source>
        <strain evidence="1 2">A5</strain>
    </source>
</reference>
<dbReference type="AlphaFoldDB" id="A0A2N0PG97"/>
<dbReference type="InterPro" id="IPR036397">
    <property type="entry name" value="RNaseH_sf"/>
</dbReference>
<dbReference type="Gene3D" id="3.30.420.10">
    <property type="entry name" value="Ribonuclease H-like superfamily/Ribonuclease H"/>
    <property type="match status" value="1"/>
</dbReference>